<dbReference type="EMBL" id="KN838874">
    <property type="protein sequence ID" value="KIJ92941.1"/>
    <property type="molecule type" value="Genomic_DNA"/>
</dbReference>
<sequence>MPLDVLFEIFGRLAPKDLINVSRTNKLFRQTLMSRSATTVWNTSLNGVGSPACPSDISGPRWAILLFETHCQECGTKGVPRVDFALRRRVCTNCKKRHLVVTSRFNSRFPDLEKSILDFLPYTSVGGWSHGHSTSSKFYWDTDIEAMNLTLAKFRHDIHMRKPGAQKKLDDFMEDRKEQVIEVIKYARICVDWTAKMATQRSTDFEQAKTRRVAQIRARLLGLGYLEADVNSISLWHEQKVTELNDRSWARLRPGLEQLVQERRDIRLLAERRALVNSRKKIVEELYNAYRRTLVPSQLASHPRVSDICRIPEFSQYIDESTVDITAASFSNSMDQLPGLIIQWIESKRAGLRKLLTEEQSTLIVTPASAEADARSSLTRDVPPLNEAIGMRSATGQASTSAHPPTPPQSSESAEILNLATAVFSCGSVGTACSSSKLFIGWLEASTHHCKGYYTYHEEPQTKLQVHRRAAATAASIVKAAGLPVLTTTAAEIDERNLRFMCATCPPRHHARNVYGKPVFTWRSAITHVSPGHGEPTWEVLNVEQTRTIKRKELVNDIGALAQGACWSCNRCSDFVDDTKTRAVVIEHLKAVHDVAVPAEPVDLFVMDFGKLTQCLPAIYDMTPPTPQQGVAPTKNVRCTHCGNSTRRLFDEGGVRNHIKAKHKVMNPTKGTDWVNVIPGAL</sequence>
<dbReference type="STRING" id="1095629.A0A0C9X5N2"/>
<proteinExistence type="predicted"/>
<feature type="region of interest" description="Disordered" evidence="1">
    <location>
        <begin position="393"/>
        <end position="412"/>
    </location>
</feature>
<keyword evidence="4" id="KW-1185">Reference proteome</keyword>
<evidence type="ECO:0000259" key="2">
    <source>
        <dbReference type="PROSITE" id="PS50181"/>
    </source>
</evidence>
<dbReference type="InterPro" id="IPR001810">
    <property type="entry name" value="F-box_dom"/>
</dbReference>
<dbReference type="Proteomes" id="UP000054477">
    <property type="component" value="Unassembled WGS sequence"/>
</dbReference>
<dbReference type="Pfam" id="PF00646">
    <property type="entry name" value="F-box"/>
    <property type="match status" value="1"/>
</dbReference>
<dbReference type="AlphaFoldDB" id="A0A0C9X5N2"/>
<dbReference type="InterPro" id="IPR036047">
    <property type="entry name" value="F-box-like_dom_sf"/>
</dbReference>
<dbReference type="CDD" id="cd09917">
    <property type="entry name" value="F-box_SF"/>
    <property type="match status" value="1"/>
</dbReference>
<dbReference type="OrthoDB" id="2322499at2759"/>
<evidence type="ECO:0000313" key="3">
    <source>
        <dbReference type="EMBL" id="KIJ92941.1"/>
    </source>
</evidence>
<dbReference type="PROSITE" id="PS50181">
    <property type="entry name" value="FBOX"/>
    <property type="match status" value="1"/>
</dbReference>
<name>A0A0C9X5N2_9AGAR</name>
<reference evidence="3 4" key="1">
    <citation type="submission" date="2014-04" db="EMBL/GenBank/DDBJ databases">
        <authorList>
            <consortium name="DOE Joint Genome Institute"/>
            <person name="Kuo A."/>
            <person name="Kohler A."/>
            <person name="Nagy L.G."/>
            <person name="Floudas D."/>
            <person name="Copeland A."/>
            <person name="Barry K.W."/>
            <person name="Cichocki N."/>
            <person name="Veneault-Fourrey C."/>
            <person name="LaButti K."/>
            <person name="Lindquist E.A."/>
            <person name="Lipzen A."/>
            <person name="Lundell T."/>
            <person name="Morin E."/>
            <person name="Murat C."/>
            <person name="Sun H."/>
            <person name="Tunlid A."/>
            <person name="Henrissat B."/>
            <person name="Grigoriev I.V."/>
            <person name="Hibbett D.S."/>
            <person name="Martin F."/>
            <person name="Nordberg H.P."/>
            <person name="Cantor M.N."/>
            <person name="Hua S.X."/>
        </authorList>
    </citation>
    <scope>NUCLEOTIDE SEQUENCE [LARGE SCALE GENOMIC DNA]</scope>
    <source>
        <strain evidence="3 4">LaAM-08-1</strain>
    </source>
</reference>
<evidence type="ECO:0000313" key="4">
    <source>
        <dbReference type="Proteomes" id="UP000054477"/>
    </source>
</evidence>
<dbReference type="HOGENOM" id="CLU_010790_5_0_1"/>
<gene>
    <name evidence="3" type="ORF">K443DRAFT_684898</name>
</gene>
<reference evidence="4" key="2">
    <citation type="submission" date="2015-01" db="EMBL/GenBank/DDBJ databases">
        <title>Evolutionary Origins and Diversification of the Mycorrhizal Mutualists.</title>
        <authorList>
            <consortium name="DOE Joint Genome Institute"/>
            <consortium name="Mycorrhizal Genomics Consortium"/>
            <person name="Kohler A."/>
            <person name="Kuo A."/>
            <person name="Nagy L.G."/>
            <person name="Floudas D."/>
            <person name="Copeland A."/>
            <person name="Barry K.W."/>
            <person name="Cichocki N."/>
            <person name="Veneault-Fourrey C."/>
            <person name="LaButti K."/>
            <person name="Lindquist E.A."/>
            <person name="Lipzen A."/>
            <person name="Lundell T."/>
            <person name="Morin E."/>
            <person name="Murat C."/>
            <person name="Riley R."/>
            <person name="Ohm R."/>
            <person name="Sun H."/>
            <person name="Tunlid A."/>
            <person name="Henrissat B."/>
            <person name="Grigoriev I.V."/>
            <person name="Hibbett D.S."/>
            <person name="Martin F."/>
        </authorList>
    </citation>
    <scope>NUCLEOTIDE SEQUENCE [LARGE SCALE GENOMIC DNA]</scope>
    <source>
        <strain evidence="4">LaAM-08-1</strain>
    </source>
</reference>
<protein>
    <submittedName>
        <fullName evidence="3">Unplaced genomic scaffold K443scaffold_339, whole genome shotgun sequence</fullName>
    </submittedName>
</protein>
<organism evidence="3 4">
    <name type="scientific">Laccaria amethystina LaAM-08-1</name>
    <dbReference type="NCBI Taxonomy" id="1095629"/>
    <lineage>
        <taxon>Eukaryota</taxon>
        <taxon>Fungi</taxon>
        <taxon>Dikarya</taxon>
        <taxon>Basidiomycota</taxon>
        <taxon>Agaricomycotina</taxon>
        <taxon>Agaricomycetes</taxon>
        <taxon>Agaricomycetidae</taxon>
        <taxon>Agaricales</taxon>
        <taxon>Agaricineae</taxon>
        <taxon>Hydnangiaceae</taxon>
        <taxon>Laccaria</taxon>
    </lineage>
</organism>
<feature type="domain" description="F-box" evidence="2">
    <location>
        <begin position="1"/>
        <end position="44"/>
    </location>
</feature>
<evidence type="ECO:0000256" key="1">
    <source>
        <dbReference type="SAM" id="MobiDB-lite"/>
    </source>
</evidence>
<accession>A0A0C9X5N2</accession>
<feature type="compositionally biased region" description="Polar residues" evidence="1">
    <location>
        <begin position="394"/>
        <end position="412"/>
    </location>
</feature>
<feature type="non-terminal residue" evidence="3">
    <location>
        <position position="682"/>
    </location>
</feature>
<dbReference type="SUPFAM" id="SSF81383">
    <property type="entry name" value="F-box domain"/>
    <property type="match status" value="1"/>
</dbReference>
<dbReference type="SMART" id="SM00256">
    <property type="entry name" value="FBOX"/>
    <property type="match status" value="1"/>
</dbReference>